<name>A0A0S2KKV2_9BACT</name>
<dbReference type="AlphaFoldDB" id="A0A0S2KKV2"/>
<keyword evidence="2" id="KW-1185">Reference proteome</keyword>
<evidence type="ECO:0000313" key="1">
    <source>
        <dbReference type="EMBL" id="ALO48938.1"/>
    </source>
</evidence>
<gene>
    <name evidence="1" type="ORF">AS203_07490</name>
</gene>
<sequence>MPIVFDGSKELLFPPFSYHYINLFPKKKQSSISFEIRDFPCPNPVVNSLLFHLQDFGNIDDVQVFRFQWRVNGCIYFLFPQDEQTVELIFHILQFIKQAFLPCIFRLMV</sequence>
<proteinExistence type="predicted"/>
<dbReference type="EMBL" id="CP013195">
    <property type="protein sequence ID" value="ALO48938.1"/>
    <property type="molecule type" value="Genomic_DNA"/>
</dbReference>
<dbReference type="Proteomes" id="UP000056252">
    <property type="component" value="Chromosome"/>
</dbReference>
<protein>
    <submittedName>
        <fullName evidence="1">Uncharacterized protein</fullName>
    </submittedName>
</protein>
<reference evidence="2" key="1">
    <citation type="submission" date="2015-11" db="EMBL/GenBank/DDBJ databases">
        <authorList>
            <person name="Holder M.E."/>
            <person name="Ajami N.J."/>
            <person name="Petrosino J.F."/>
        </authorList>
    </citation>
    <scope>NUCLEOTIDE SEQUENCE [LARGE SCALE GENOMIC DNA]</scope>
    <source>
        <strain evidence="2">F0113</strain>
    </source>
</reference>
<evidence type="ECO:0000313" key="2">
    <source>
        <dbReference type="Proteomes" id="UP000056252"/>
    </source>
</evidence>
<accession>A0A0S2KKV2</accession>
<dbReference type="KEGG" id="peo:AS203_07490"/>
<organism evidence="1 2">
    <name type="scientific">Hoylesella enoeca</name>
    <dbReference type="NCBI Taxonomy" id="76123"/>
    <lineage>
        <taxon>Bacteria</taxon>
        <taxon>Pseudomonadati</taxon>
        <taxon>Bacteroidota</taxon>
        <taxon>Bacteroidia</taxon>
        <taxon>Bacteroidales</taxon>
        <taxon>Prevotellaceae</taxon>
        <taxon>Hoylesella</taxon>
    </lineage>
</organism>